<comment type="caution">
    <text evidence="2">The sequence shown here is derived from an EMBL/GenBank/DDBJ whole genome shotgun (WGS) entry which is preliminary data.</text>
</comment>
<dbReference type="AlphaFoldDB" id="A0A8X6L1W0"/>
<evidence type="ECO:0000313" key="2">
    <source>
        <dbReference type="EMBL" id="GFQ92401.1"/>
    </source>
</evidence>
<dbReference type="Proteomes" id="UP000887116">
    <property type="component" value="Unassembled WGS sequence"/>
</dbReference>
<keyword evidence="3" id="KW-1185">Reference proteome</keyword>
<evidence type="ECO:0000256" key="1">
    <source>
        <dbReference type="SAM" id="SignalP"/>
    </source>
</evidence>
<feature type="signal peptide" evidence="1">
    <location>
        <begin position="1"/>
        <end position="20"/>
    </location>
</feature>
<dbReference type="EMBL" id="BMAO01014023">
    <property type="protein sequence ID" value="GFQ92401.1"/>
    <property type="molecule type" value="Genomic_DNA"/>
</dbReference>
<reference evidence="2" key="1">
    <citation type="submission" date="2020-07" db="EMBL/GenBank/DDBJ databases">
        <title>Multicomponent nature underlies the extraordinary mechanical properties of spider dragline silk.</title>
        <authorList>
            <person name="Kono N."/>
            <person name="Nakamura H."/>
            <person name="Mori M."/>
            <person name="Yoshida Y."/>
            <person name="Ohtoshi R."/>
            <person name="Malay A.D."/>
            <person name="Moran D.A.P."/>
            <person name="Tomita M."/>
            <person name="Numata K."/>
            <person name="Arakawa K."/>
        </authorList>
    </citation>
    <scope>NUCLEOTIDE SEQUENCE</scope>
</reference>
<proteinExistence type="predicted"/>
<feature type="chain" id="PRO_5036455627" evidence="1">
    <location>
        <begin position="21"/>
        <end position="253"/>
    </location>
</feature>
<name>A0A8X6L1W0_TRICU</name>
<gene>
    <name evidence="2" type="primary">Inhbe_0</name>
    <name evidence="2" type="ORF">TNCT_24441</name>
</gene>
<evidence type="ECO:0000313" key="3">
    <source>
        <dbReference type="Proteomes" id="UP000887116"/>
    </source>
</evidence>
<keyword evidence="1" id="KW-0732">Signal</keyword>
<organism evidence="2 3">
    <name type="scientific">Trichonephila clavata</name>
    <name type="common">Joro spider</name>
    <name type="synonym">Nephila clavata</name>
    <dbReference type="NCBI Taxonomy" id="2740835"/>
    <lineage>
        <taxon>Eukaryota</taxon>
        <taxon>Metazoa</taxon>
        <taxon>Ecdysozoa</taxon>
        <taxon>Arthropoda</taxon>
        <taxon>Chelicerata</taxon>
        <taxon>Arachnida</taxon>
        <taxon>Araneae</taxon>
        <taxon>Araneomorphae</taxon>
        <taxon>Entelegynae</taxon>
        <taxon>Araneoidea</taxon>
        <taxon>Nephilidae</taxon>
        <taxon>Trichonephila</taxon>
    </lineage>
</organism>
<accession>A0A8X6L1W0</accession>
<dbReference type="OrthoDB" id="10382392at2759"/>
<protein>
    <submittedName>
        <fullName evidence="2">Inhibin beta E chain</fullName>
    </submittedName>
</protein>
<sequence>MKVAFQLVLFVLFTMASGMAQSSISSDEEMKISFRKRCDVLESTPIPSTTEPTTDLTMEQAQRDDYFKKAILDEMKTRILMALNMTQPRVINGSLPLLQSFDANSSSWDNQARNFSDNYTGYKNWNNYIIRSEIVHDSCLHQNGQQCLRFRIPLPRLLPISSKCVVELWLYKKENVTDYTITQIVDDPLLGRIEETFKVSNQMEREFWTRLDATYLTELATHFFDFELYYSSEMPILITETKKPLIMAFLYRD</sequence>